<feature type="region of interest" description="Disordered" evidence="1">
    <location>
        <begin position="1"/>
        <end position="72"/>
    </location>
</feature>
<reference evidence="3" key="1">
    <citation type="journal article" date="2014" name="Science">
        <title>Ancient hybridizations among the ancestral genomes of bread wheat.</title>
        <authorList>
            <consortium name="International Wheat Genome Sequencing Consortium,"/>
            <person name="Marcussen T."/>
            <person name="Sandve S.R."/>
            <person name="Heier L."/>
            <person name="Spannagl M."/>
            <person name="Pfeifer M."/>
            <person name="Jakobsen K.S."/>
            <person name="Wulff B.B."/>
            <person name="Steuernagel B."/>
            <person name="Mayer K.F."/>
            <person name="Olsen O.A."/>
        </authorList>
    </citation>
    <scope>NUCLEOTIDE SEQUENCE [LARGE SCALE GENOMIC DNA]</scope>
    <source>
        <strain evidence="3">cv. AL8/78</strain>
    </source>
</reference>
<evidence type="ECO:0000313" key="3">
    <source>
        <dbReference type="Proteomes" id="UP000015105"/>
    </source>
</evidence>
<dbReference type="Gramene" id="AET2Gv20690600.18">
    <property type="protein sequence ID" value="AET2Gv20690600.18"/>
    <property type="gene ID" value="AET2Gv20690600"/>
</dbReference>
<dbReference type="AlphaFoldDB" id="A0A453C0E1"/>
<reference evidence="2" key="5">
    <citation type="journal article" date="2021" name="G3 (Bethesda)">
        <title>Aegilops tauschii genome assembly Aet v5.0 features greater sequence contiguity and improved annotation.</title>
        <authorList>
            <person name="Wang L."/>
            <person name="Zhu T."/>
            <person name="Rodriguez J.C."/>
            <person name="Deal K.R."/>
            <person name="Dubcovsky J."/>
            <person name="McGuire P.E."/>
            <person name="Lux T."/>
            <person name="Spannagl M."/>
            <person name="Mayer K.F.X."/>
            <person name="Baldrich P."/>
            <person name="Meyers B.C."/>
            <person name="Huo N."/>
            <person name="Gu Y.Q."/>
            <person name="Zhou H."/>
            <person name="Devos K.M."/>
            <person name="Bennetzen J.L."/>
            <person name="Unver T."/>
            <person name="Budak H."/>
            <person name="Gulick P.J."/>
            <person name="Galiba G."/>
            <person name="Kalapos B."/>
            <person name="Nelson D.R."/>
            <person name="Li P."/>
            <person name="You F.M."/>
            <person name="Luo M.C."/>
            <person name="Dvorak J."/>
        </authorList>
    </citation>
    <scope>NUCLEOTIDE SEQUENCE [LARGE SCALE GENOMIC DNA]</scope>
    <source>
        <strain evidence="2">cv. AL8/78</strain>
    </source>
</reference>
<protein>
    <submittedName>
        <fullName evidence="2">Uncharacterized protein</fullName>
    </submittedName>
</protein>
<reference evidence="2" key="4">
    <citation type="submission" date="2019-03" db="UniProtKB">
        <authorList>
            <consortium name="EnsemblPlants"/>
        </authorList>
    </citation>
    <scope>IDENTIFICATION</scope>
</reference>
<evidence type="ECO:0000256" key="1">
    <source>
        <dbReference type="SAM" id="MobiDB-lite"/>
    </source>
</evidence>
<name>A0A453C0E1_AEGTS</name>
<keyword evidence="3" id="KW-1185">Reference proteome</keyword>
<dbReference type="EnsemblPlants" id="AET2Gv20690600.18">
    <property type="protein sequence ID" value="AET2Gv20690600.18"/>
    <property type="gene ID" value="AET2Gv20690600"/>
</dbReference>
<proteinExistence type="predicted"/>
<reference evidence="3" key="2">
    <citation type="journal article" date="2017" name="Nat. Plants">
        <title>The Aegilops tauschii genome reveals multiple impacts of transposons.</title>
        <authorList>
            <person name="Zhao G."/>
            <person name="Zou C."/>
            <person name="Li K."/>
            <person name="Wang K."/>
            <person name="Li T."/>
            <person name="Gao L."/>
            <person name="Zhang X."/>
            <person name="Wang H."/>
            <person name="Yang Z."/>
            <person name="Liu X."/>
            <person name="Jiang W."/>
            <person name="Mao L."/>
            <person name="Kong X."/>
            <person name="Jiao Y."/>
            <person name="Jia J."/>
        </authorList>
    </citation>
    <scope>NUCLEOTIDE SEQUENCE [LARGE SCALE GENOMIC DNA]</scope>
    <source>
        <strain evidence="3">cv. AL8/78</strain>
    </source>
</reference>
<reference evidence="2" key="3">
    <citation type="journal article" date="2017" name="Nature">
        <title>Genome sequence of the progenitor of the wheat D genome Aegilops tauschii.</title>
        <authorList>
            <person name="Luo M.C."/>
            <person name="Gu Y.Q."/>
            <person name="Puiu D."/>
            <person name="Wang H."/>
            <person name="Twardziok S.O."/>
            <person name="Deal K.R."/>
            <person name="Huo N."/>
            <person name="Zhu T."/>
            <person name="Wang L."/>
            <person name="Wang Y."/>
            <person name="McGuire P.E."/>
            <person name="Liu S."/>
            <person name="Long H."/>
            <person name="Ramasamy R.K."/>
            <person name="Rodriguez J.C."/>
            <person name="Van S.L."/>
            <person name="Yuan L."/>
            <person name="Wang Z."/>
            <person name="Xia Z."/>
            <person name="Xiao L."/>
            <person name="Anderson O.D."/>
            <person name="Ouyang S."/>
            <person name="Liang Y."/>
            <person name="Zimin A.V."/>
            <person name="Pertea G."/>
            <person name="Qi P."/>
            <person name="Bennetzen J.L."/>
            <person name="Dai X."/>
            <person name="Dawson M.W."/>
            <person name="Muller H.G."/>
            <person name="Kugler K."/>
            <person name="Rivarola-Duarte L."/>
            <person name="Spannagl M."/>
            <person name="Mayer K.F.X."/>
            <person name="Lu F.H."/>
            <person name="Bevan M.W."/>
            <person name="Leroy P."/>
            <person name="Li P."/>
            <person name="You F.M."/>
            <person name="Sun Q."/>
            <person name="Liu Z."/>
            <person name="Lyons E."/>
            <person name="Wicker T."/>
            <person name="Salzberg S.L."/>
            <person name="Devos K.M."/>
            <person name="Dvorak J."/>
        </authorList>
    </citation>
    <scope>NUCLEOTIDE SEQUENCE [LARGE SCALE GENOMIC DNA]</scope>
    <source>
        <strain evidence="2">cv. AL8/78</strain>
    </source>
</reference>
<evidence type="ECO:0000313" key="2">
    <source>
        <dbReference type="EnsemblPlants" id="AET2Gv20690600.18"/>
    </source>
</evidence>
<accession>A0A453C0E1</accession>
<dbReference type="Proteomes" id="UP000015105">
    <property type="component" value="Chromosome 2D"/>
</dbReference>
<organism evidence="2 3">
    <name type="scientific">Aegilops tauschii subsp. strangulata</name>
    <name type="common">Goatgrass</name>
    <dbReference type="NCBI Taxonomy" id="200361"/>
    <lineage>
        <taxon>Eukaryota</taxon>
        <taxon>Viridiplantae</taxon>
        <taxon>Streptophyta</taxon>
        <taxon>Embryophyta</taxon>
        <taxon>Tracheophyta</taxon>
        <taxon>Spermatophyta</taxon>
        <taxon>Magnoliopsida</taxon>
        <taxon>Liliopsida</taxon>
        <taxon>Poales</taxon>
        <taxon>Poaceae</taxon>
        <taxon>BOP clade</taxon>
        <taxon>Pooideae</taxon>
        <taxon>Triticodae</taxon>
        <taxon>Triticeae</taxon>
        <taxon>Triticinae</taxon>
        <taxon>Aegilops</taxon>
    </lineage>
</organism>
<sequence length="72" mass="7433">PAMEDIEDVLGPAGFSGGGAPPGLRLPLSTVAVKPKRRSSKLVQTQPQPDARIPGTQVPPPPSADPLTTRVL</sequence>